<comment type="caution">
    <text evidence="2">The sequence shown here is derived from an EMBL/GenBank/DDBJ whole genome shotgun (WGS) entry which is preliminary data.</text>
</comment>
<gene>
    <name evidence="2" type="ORF">RJ640_021964</name>
</gene>
<sequence length="180" mass="20293">MLVVTKRIRHEGRLDLAWGEDRMGYIDGGEADEWQGSEAAAKEEQSGMRGWRAGRGGDDRCEMKLLQDYLAAEFEMKDLGQLKYFLGIEIARSARGSSLSQRKYVLDLLTETGMLACKPVKTPIEMNHRLGNFLNHALTDKGCYQRSASQIADILTKAISERVFHDVISKLSMIYIYAPT</sequence>
<dbReference type="Pfam" id="PF07727">
    <property type="entry name" value="RVT_2"/>
    <property type="match status" value="1"/>
</dbReference>
<evidence type="ECO:0000259" key="1">
    <source>
        <dbReference type="Pfam" id="PF07727"/>
    </source>
</evidence>
<dbReference type="Proteomes" id="UP001187471">
    <property type="component" value="Unassembled WGS sequence"/>
</dbReference>
<reference evidence="2" key="1">
    <citation type="submission" date="2022-12" db="EMBL/GenBank/DDBJ databases">
        <title>Draft genome assemblies for two species of Escallonia (Escalloniales).</title>
        <authorList>
            <person name="Chanderbali A."/>
            <person name="Dervinis C."/>
            <person name="Anghel I."/>
            <person name="Soltis D."/>
            <person name="Soltis P."/>
            <person name="Zapata F."/>
        </authorList>
    </citation>
    <scope>NUCLEOTIDE SEQUENCE</scope>
    <source>
        <strain evidence="2">UCBG92.1500</strain>
        <tissue evidence="2">Leaf</tissue>
    </source>
</reference>
<name>A0AA88QZF7_9ASTE</name>
<evidence type="ECO:0000313" key="3">
    <source>
        <dbReference type="Proteomes" id="UP001187471"/>
    </source>
</evidence>
<keyword evidence="3" id="KW-1185">Reference proteome</keyword>
<dbReference type="EMBL" id="JAVXUO010002099">
    <property type="protein sequence ID" value="KAK2976253.1"/>
    <property type="molecule type" value="Genomic_DNA"/>
</dbReference>
<accession>A0AA88QZF7</accession>
<protein>
    <recommendedName>
        <fullName evidence="1">Reverse transcriptase Ty1/copia-type domain-containing protein</fullName>
    </recommendedName>
</protein>
<feature type="domain" description="Reverse transcriptase Ty1/copia-type" evidence="1">
    <location>
        <begin position="58"/>
        <end position="125"/>
    </location>
</feature>
<proteinExistence type="predicted"/>
<evidence type="ECO:0000313" key="2">
    <source>
        <dbReference type="EMBL" id="KAK2976253.1"/>
    </source>
</evidence>
<organism evidence="2 3">
    <name type="scientific">Escallonia rubra</name>
    <dbReference type="NCBI Taxonomy" id="112253"/>
    <lineage>
        <taxon>Eukaryota</taxon>
        <taxon>Viridiplantae</taxon>
        <taxon>Streptophyta</taxon>
        <taxon>Embryophyta</taxon>
        <taxon>Tracheophyta</taxon>
        <taxon>Spermatophyta</taxon>
        <taxon>Magnoliopsida</taxon>
        <taxon>eudicotyledons</taxon>
        <taxon>Gunneridae</taxon>
        <taxon>Pentapetalae</taxon>
        <taxon>asterids</taxon>
        <taxon>campanulids</taxon>
        <taxon>Escalloniales</taxon>
        <taxon>Escalloniaceae</taxon>
        <taxon>Escallonia</taxon>
    </lineage>
</organism>
<dbReference type="AlphaFoldDB" id="A0AA88QZF7"/>
<dbReference type="InterPro" id="IPR013103">
    <property type="entry name" value="RVT_2"/>
</dbReference>